<accession>A0A9Q3I5L0</accession>
<protein>
    <recommendedName>
        <fullName evidence="3">DUF4939 domain-containing protein</fullName>
    </recommendedName>
</protein>
<organism evidence="1 2">
    <name type="scientific">Austropuccinia psidii MF-1</name>
    <dbReference type="NCBI Taxonomy" id="1389203"/>
    <lineage>
        <taxon>Eukaryota</taxon>
        <taxon>Fungi</taxon>
        <taxon>Dikarya</taxon>
        <taxon>Basidiomycota</taxon>
        <taxon>Pucciniomycotina</taxon>
        <taxon>Pucciniomycetes</taxon>
        <taxon>Pucciniales</taxon>
        <taxon>Sphaerophragmiaceae</taxon>
        <taxon>Austropuccinia</taxon>
    </lineage>
</organism>
<evidence type="ECO:0000313" key="2">
    <source>
        <dbReference type="Proteomes" id="UP000765509"/>
    </source>
</evidence>
<evidence type="ECO:0000313" key="1">
    <source>
        <dbReference type="EMBL" id="MBW0530636.1"/>
    </source>
</evidence>
<evidence type="ECO:0008006" key="3">
    <source>
        <dbReference type="Google" id="ProtNLM"/>
    </source>
</evidence>
<proteinExistence type="predicted"/>
<sequence length="97" mass="11235">MQHMTQLMVNIQEASRQPSFNNSSTEAPECFYGTKPFKVRSLIQSYLLIVHNYQENLFEDKRKALSDTSFLIGRAEKWIEPNCSNLINPEQSLLPNN</sequence>
<gene>
    <name evidence="1" type="ORF">O181_070351</name>
</gene>
<dbReference type="AlphaFoldDB" id="A0A9Q3I5L0"/>
<reference evidence="1" key="1">
    <citation type="submission" date="2021-03" db="EMBL/GenBank/DDBJ databases">
        <title>Draft genome sequence of rust myrtle Austropuccinia psidii MF-1, a brazilian biotype.</title>
        <authorList>
            <person name="Quecine M.C."/>
            <person name="Pachon D.M.R."/>
            <person name="Bonatelli M.L."/>
            <person name="Correr F.H."/>
            <person name="Franceschini L.M."/>
            <person name="Leite T.F."/>
            <person name="Margarido G.R.A."/>
            <person name="Almeida C.A."/>
            <person name="Ferrarezi J.A."/>
            <person name="Labate C.A."/>
        </authorList>
    </citation>
    <scope>NUCLEOTIDE SEQUENCE</scope>
    <source>
        <strain evidence="1">MF-1</strain>
    </source>
</reference>
<dbReference type="Proteomes" id="UP000765509">
    <property type="component" value="Unassembled WGS sequence"/>
</dbReference>
<dbReference type="EMBL" id="AVOT02036173">
    <property type="protein sequence ID" value="MBW0530636.1"/>
    <property type="molecule type" value="Genomic_DNA"/>
</dbReference>
<name>A0A9Q3I5L0_9BASI</name>
<comment type="caution">
    <text evidence="1">The sequence shown here is derived from an EMBL/GenBank/DDBJ whole genome shotgun (WGS) entry which is preliminary data.</text>
</comment>
<keyword evidence="2" id="KW-1185">Reference proteome</keyword>